<protein>
    <submittedName>
        <fullName evidence="1">Uncharacterized protein</fullName>
    </submittedName>
</protein>
<reference evidence="2" key="1">
    <citation type="journal article" date="2019" name="Int. J. Syst. Evol. Microbiol.">
        <title>The Global Catalogue of Microorganisms (GCM) 10K type strain sequencing project: providing services to taxonomists for standard genome sequencing and annotation.</title>
        <authorList>
            <consortium name="The Broad Institute Genomics Platform"/>
            <consortium name="The Broad Institute Genome Sequencing Center for Infectious Disease"/>
            <person name="Wu L."/>
            <person name="Ma J."/>
        </authorList>
    </citation>
    <scope>NUCLEOTIDE SEQUENCE [LARGE SCALE GENOMIC DNA]</scope>
    <source>
        <strain evidence="2">JCM 18303</strain>
    </source>
</reference>
<accession>A0ABP9PS30</accession>
<evidence type="ECO:0000313" key="1">
    <source>
        <dbReference type="EMBL" id="GAA5150022.1"/>
    </source>
</evidence>
<name>A0ABP9PS30_9PSEU</name>
<dbReference type="EMBL" id="BAABJP010000005">
    <property type="protein sequence ID" value="GAA5150022.1"/>
    <property type="molecule type" value="Genomic_DNA"/>
</dbReference>
<proteinExistence type="predicted"/>
<keyword evidence="2" id="KW-1185">Reference proteome</keyword>
<dbReference type="Proteomes" id="UP001428817">
    <property type="component" value="Unassembled WGS sequence"/>
</dbReference>
<organism evidence="1 2">
    <name type="scientific">Pseudonocardia eucalypti</name>
    <dbReference type="NCBI Taxonomy" id="648755"/>
    <lineage>
        <taxon>Bacteria</taxon>
        <taxon>Bacillati</taxon>
        <taxon>Actinomycetota</taxon>
        <taxon>Actinomycetes</taxon>
        <taxon>Pseudonocardiales</taxon>
        <taxon>Pseudonocardiaceae</taxon>
        <taxon>Pseudonocardia</taxon>
    </lineage>
</organism>
<evidence type="ECO:0000313" key="2">
    <source>
        <dbReference type="Proteomes" id="UP001428817"/>
    </source>
</evidence>
<comment type="caution">
    <text evidence="1">The sequence shown here is derived from an EMBL/GenBank/DDBJ whole genome shotgun (WGS) entry which is preliminary data.</text>
</comment>
<gene>
    <name evidence="1" type="ORF">GCM10023321_14810</name>
</gene>
<sequence>MSGNSDVDPALGGSLDELRNLLYLVRREHNRIEQVLSGLRTARTGELGDSLRRANQHARQLAHATEDLVAAIGRAAEMDIPR</sequence>